<dbReference type="PANTHER" id="PTHR45138">
    <property type="entry name" value="REGULATORY COMPONENTS OF SENSORY TRANSDUCTION SYSTEM"/>
    <property type="match status" value="1"/>
</dbReference>
<feature type="transmembrane region" description="Helical" evidence="8">
    <location>
        <begin position="103"/>
        <end position="121"/>
    </location>
</feature>
<keyword evidence="10" id="KW-0808">Transferase</keyword>
<dbReference type="InterPro" id="IPR029787">
    <property type="entry name" value="Nucleotide_cyclase"/>
</dbReference>
<evidence type="ECO:0000313" key="11">
    <source>
        <dbReference type="Proteomes" id="UP001477870"/>
    </source>
</evidence>
<dbReference type="EC" id="2.7.7.65" evidence="2"/>
<dbReference type="RefSeq" id="WP_342848131.1">
    <property type="nucleotide sequence ID" value="NZ_JBBMQO010000004.1"/>
</dbReference>
<feature type="domain" description="GGDEF" evidence="9">
    <location>
        <begin position="227"/>
        <end position="360"/>
    </location>
</feature>
<keyword evidence="4 8" id="KW-0812">Transmembrane</keyword>
<dbReference type="SUPFAM" id="SSF55073">
    <property type="entry name" value="Nucleotide cyclase"/>
    <property type="match status" value="1"/>
</dbReference>
<feature type="transmembrane region" description="Helical" evidence="8">
    <location>
        <begin position="39"/>
        <end position="57"/>
    </location>
</feature>
<protein>
    <recommendedName>
        <fullName evidence="2">diguanylate cyclase</fullName>
        <ecNumber evidence="2">2.7.7.65</ecNumber>
    </recommendedName>
</protein>
<dbReference type="Proteomes" id="UP001477870">
    <property type="component" value="Unassembled WGS sequence"/>
</dbReference>
<name>A0ABU9T6B8_9HYPH</name>
<dbReference type="PANTHER" id="PTHR45138:SF9">
    <property type="entry name" value="DIGUANYLATE CYCLASE DGCM-RELATED"/>
    <property type="match status" value="1"/>
</dbReference>
<evidence type="ECO:0000256" key="3">
    <source>
        <dbReference type="ARBA" id="ARBA00022475"/>
    </source>
</evidence>
<reference evidence="10 11" key="1">
    <citation type="submission" date="2024-03" db="EMBL/GenBank/DDBJ databases">
        <title>Community enrichment and isolation of bacterial strains for fucoidan degradation.</title>
        <authorList>
            <person name="Sichert A."/>
        </authorList>
    </citation>
    <scope>NUCLEOTIDE SEQUENCE [LARGE SCALE GENOMIC DNA]</scope>
    <source>
        <strain evidence="10 11">AS62</strain>
    </source>
</reference>
<keyword evidence="6 8" id="KW-0472">Membrane</keyword>
<keyword evidence="10" id="KW-0548">Nucleotidyltransferase</keyword>
<feature type="transmembrane region" description="Helical" evidence="8">
    <location>
        <begin position="133"/>
        <end position="152"/>
    </location>
</feature>
<dbReference type="PROSITE" id="PS50887">
    <property type="entry name" value="GGDEF"/>
    <property type="match status" value="1"/>
</dbReference>
<sequence>MLKTALVVAFIEAAGIMALTAVAFGIIIRAKFTPLQESLTIGLLFSFAAIFSMITPVEFAPGIIIDGRAIMVGLGAAFGGLPAAIVVSITASAARFYIGGEGALSGVVGIILAAILGYAWIKICKCKGRPNFHHLVIGGTMISLQLVGFYILPWELANKIIWNVYPFLLPTSIISTVILGTLIEREHALFEATIKLETAANTDVLTGLMNRRGLEIAIESMAPQTNTTDSVVVFDLDHFKAVNDKYGHNGGDKALISFAHILELNARETDVAVRIGGEEFALFLRDTTAEQAETITQRILQNVRSTPIHFNGRSFPITVSAGISEYFAQKTKYSQAMHEADKALYQAKNNGRDQMVQASNLAAA</sequence>
<evidence type="ECO:0000313" key="10">
    <source>
        <dbReference type="EMBL" id="MEM5501673.1"/>
    </source>
</evidence>
<dbReference type="Pfam" id="PF00990">
    <property type="entry name" value="GGDEF"/>
    <property type="match status" value="1"/>
</dbReference>
<dbReference type="InterPro" id="IPR043128">
    <property type="entry name" value="Rev_trsase/Diguanyl_cyclase"/>
</dbReference>
<dbReference type="CDD" id="cd01949">
    <property type="entry name" value="GGDEF"/>
    <property type="match status" value="1"/>
</dbReference>
<keyword evidence="3" id="KW-1003">Cell membrane</keyword>
<dbReference type="SMART" id="SM00267">
    <property type="entry name" value="GGDEF"/>
    <property type="match status" value="1"/>
</dbReference>
<comment type="subcellular location">
    <subcellularLocation>
        <location evidence="1">Cell membrane</location>
        <topology evidence="1">Multi-pass membrane protein</topology>
    </subcellularLocation>
</comment>
<organism evidence="10 11">
    <name type="scientific">Ahrensia kielensis</name>
    <dbReference type="NCBI Taxonomy" id="76980"/>
    <lineage>
        <taxon>Bacteria</taxon>
        <taxon>Pseudomonadati</taxon>
        <taxon>Pseudomonadota</taxon>
        <taxon>Alphaproteobacteria</taxon>
        <taxon>Hyphomicrobiales</taxon>
        <taxon>Ahrensiaceae</taxon>
        <taxon>Ahrensia</taxon>
    </lineage>
</organism>
<comment type="caution">
    <text evidence="10">The sequence shown here is derived from an EMBL/GenBank/DDBJ whole genome shotgun (WGS) entry which is preliminary data.</text>
</comment>
<evidence type="ECO:0000256" key="2">
    <source>
        <dbReference type="ARBA" id="ARBA00012528"/>
    </source>
</evidence>
<dbReference type="Pfam" id="PF07694">
    <property type="entry name" value="5TM-5TMR_LYT"/>
    <property type="match status" value="1"/>
</dbReference>
<feature type="transmembrane region" description="Helical" evidence="8">
    <location>
        <begin position="69"/>
        <end position="91"/>
    </location>
</feature>
<comment type="catalytic activity">
    <reaction evidence="7">
        <text>2 GTP = 3',3'-c-di-GMP + 2 diphosphate</text>
        <dbReference type="Rhea" id="RHEA:24898"/>
        <dbReference type="ChEBI" id="CHEBI:33019"/>
        <dbReference type="ChEBI" id="CHEBI:37565"/>
        <dbReference type="ChEBI" id="CHEBI:58805"/>
        <dbReference type="EC" id="2.7.7.65"/>
    </reaction>
</comment>
<dbReference type="InterPro" id="IPR000160">
    <property type="entry name" value="GGDEF_dom"/>
</dbReference>
<feature type="transmembrane region" description="Helical" evidence="8">
    <location>
        <begin position="7"/>
        <end position="27"/>
    </location>
</feature>
<evidence type="ECO:0000256" key="4">
    <source>
        <dbReference type="ARBA" id="ARBA00022692"/>
    </source>
</evidence>
<evidence type="ECO:0000256" key="1">
    <source>
        <dbReference type="ARBA" id="ARBA00004651"/>
    </source>
</evidence>
<proteinExistence type="predicted"/>
<evidence type="ECO:0000259" key="9">
    <source>
        <dbReference type="PROSITE" id="PS50887"/>
    </source>
</evidence>
<dbReference type="NCBIfam" id="TIGR00254">
    <property type="entry name" value="GGDEF"/>
    <property type="match status" value="1"/>
</dbReference>
<dbReference type="EMBL" id="JBBMQO010000004">
    <property type="protein sequence ID" value="MEM5501673.1"/>
    <property type="molecule type" value="Genomic_DNA"/>
</dbReference>
<dbReference type="InterPro" id="IPR011620">
    <property type="entry name" value="Sig_transdc_His_kinase_LytS_TM"/>
</dbReference>
<evidence type="ECO:0000256" key="6">
    <source>
        <dbReference type="ARBA" id="ARBA00023136"/>
    </source>
</evidence>
<evidence type="ECO:0000256" key="8">
    <source>
        <dbReference type="SAM" id="Phobius"/>
    </source>
</evidence>
<evidence type="ECO:0000256" key="5">
    <source>
        <dbReference type="ARBA" id="ARBA00022989"/>
    </source>
</evidence>
<evidence type="ECO:0000256" key="7">
    <source>
        <dbReference type="ARBA" id="ARBA00034247"/>
    </source>
</evidence>
<keyword evidence="11" id="KW-1185">Reference proteome</keyword>
<gene>
    <name evidence="10" type="ORF">WNY59_08735</name>
</gene>
<dbReference type="Gene3D" id="3.30.70.270">
    <property type="match status" value="1"/>
</dbReference>
<feature type="transmembrane region" description="Helical" evidence="8">
    <location>
        <begin position="164"/>
        <end position="183"/>
    </location>
</feature>
<keyword evidence="5 8" id="KW-1133">Transmembrane helix</keyword>
<dbReference type="InterPro" id="IPR050469">
    <property type="entry name" value="Diguanylate_Cyclase"/>
</dbReference>
<dbReference type="GO" id="GO:0052621">
    <property type="term" value="F:diguanylate cyclase activity"/>
    <property type="evidence" value="ECO:0007669"/>
    <property type="project" value="UniProtKB-EC"/>
</dbReference>
<accession>A0ABU9T6B8</accession>